<dbReference type="SUPFAM" id="SSF49464">
    <property type="entry name" value="Carboxypeptidase regulatory domain-like"/>
    <property type="match status" value="1"/>
</dbReference>
<keyword evidence="7 10" id="KW-0472">Membrane</keyword>
<dbReference type="InterPro" id="IPR037066">
    <property type="entry name" value="Plug_dom_sf"/>
</dbReference>
<protein>
    <submittedName>
        <fullName evidence="14">Outer membrane cobalamin receptor protein</fullName>
    </submittedName>
</protein>
<evidence type="ECO:0000259" key="12">
    <source>
        <dbReference type="Pfam" id="PF00593"/>
    </source>
</evidence>
<dbReference type="RefSeq" id="WP_016420645.1">
    <property type="nucleotide sequence ID" value="NZ_FNND01000003.1"/>
</dbReference>
<dbReference type="Gene3D" id="2.170.130.10">
    <property type="entry name" value="TonB-dependent receptor, plug domain"/>
    <property type="match status" value="1"/>
</dbReference>
<gene>
    <name evidence="14" type="ORF">SAMN05444420_103292</name>
</gene>
<keyword evidence="15" id="KW-1185">Reference proteome</keyword>
<reference evidence="14 15" key="1">
    <citation type="submission" date="2016-10" db="EMBL/GenBank/DDBJ databases">
        <authorList>
            <person name="Varghese N."/>
            <person name="Submissions S."/>
        </authorList>
    </citation>
    <scope>NUCLEOTIDE SEQUENCE [LARGE SCALE GENOMIC DNA]</scope>
    <source>
        <strain evidence="14 15">DSM 11449</strain>
    </source>
</reference>
<keyword evidence="6 11" id="KW-0798">TonB box</keyword>
<accession>A0A1H2VUL9</accession>
<dbReference type="PROSITE" id="PS52016">
    <property type="entry name" value="TONB_DEPENDENT_REC_3"/>
    <property type="match status" value="1"/>
</dbReference>
<dbReference type="InterPro" id="IPR000531">
    <property type="entry name" value="Beta-barrel_TonB"/>
</dbReference>
<comment type="caution">
    <text evidence="14">The sequence shown here is derived from an EMBL/GenBank/DDBJ whole genome shotgun (WGS) entry which is preliminary data.</text>
</comment>
<dbReference type="EMBL" id="FNND01000003">
    <property type="protein sequence ID" value="SDW72048.1"/>
    <property type="molecule type" value="Genomic_DNA"/>
</dbReference>
<evidence type="ECO:0000256" key="2">
    <source>
        <dbReference type="ARBA" id="ARBA00022448"/>
    </source>
</evidence>
<evidence type="ECO:0000256" key="4">
    <source>
        <dbReference type="ARBA" id="ARBA00022692"/>
    </source>
</evidence>
<sequence>MNKYFIFALLWLSSGIISAQELIKGYVVDEQNKPIVGVNITLKDGVGVGVATDVQGAFTLYLPPQKGKSILVFSHLNYQPYQQEIKQGEGTLYVMLEPKVTALSQVVVQGKTPLMKLKESEFAVSTIDLKAFHNSSSDLPQVLDKISGVKVQQSGGLGSQMNLSLNGFRGNHVKVFVDGVPMEGMGPTLQLNNIPLNNAERIEVYKGVVPTHLSSDALGGAVNIITKATAKQFLDVSYSYGSFNTHKTYLNASHSWKNGLSLGVNAYQNYSDNNYWVKVKILDFTTNTYSTDKQRVRRFHNQYHNESVALKLGLSDKSFADRLFLGFVWANLYDQVQHAADMDKAFGDKYRQATTLMPTLFYSKKDLFISDFSLSLHANYNFGESHNEDTGRYRYNWLGERKAMAKPGEQQLSDYRFKNHNALVSLTMAYHFLDKHTVELTDTYTLFNRTGYDRFREFFTKLPTRTDKSVLGVSYKYQSERWNTTVFYKSYWNDVKAFYTSQQNRPLGEFSYQTEANGYGLAATYRFTKAFQLKASVENALRLPTSRELFGKGDGIESQNPALRPERSWNLNLGSSLSQNFAEDHQLVWDVNLARRQATDFINRRNRNGIFVTENFGDVQVHAADTELRYFFRQKLSAGVSATFQDMRNKQRYIEENDQRKEHYFYNERLPNIPYLFGNADLSYTFDRVGADNKLILTAFANYFHSFANDWQRYQAAEEVPQQLTLDFSANYSLKRGRYNLSFDITDILDTDRYDNYNLQKPGRSLAVKLRMFLQ</sequence>
<evidence type="ECO:0000256" key="3">
    <source>
        <dbReference type="ARBA" id="ARBA00022452"/>
    </source>
</evidence>
<evidence type="ECO:0000259" key="13">
    <source>
        <dbReference type="Pfam" id="PF07715"/>
    </source>
</evidence>
<dbReference type="Pfam" id="PF13715">
    <property type="entry name" value="CarbopepD_reg_2"/>
    <property type="match status" value="1"/>
</dbReference>
<dbReference type="GO" id="GO:0044718">
    <property type="term" value="P:siderophore transmembrane transport"/>
    <property type="evidence" value="ECO:0007669"/>
    <property type="project" value="TreeGrafter"/>
</dbReference>
<dbReference type="Gene3D" id="2.60.40.1120">
    <property type="entry name" value="Carboxypeptidase-like, regulatory domain"/>
    <property type="match status" value="1"/>
</dbReference>
<dbReference type="InterPro" id="IPR039426">
    <property type="entry name" value="TonB-dep_rcpt-like"/>
</dbReference>
<dbReference type="GO" id="GO:0015344">
    <property type="term" value="F:siderophore uptake transmembrane transporter activity"/>
    <property type="evidence" value="ECO:0007669"/>
    <property type="project" value="TreeGrafter"/>
</dbReference>
<evidence type="ECO:0000256" key="5">
    <source>
        <dbReference type="ARBA" id="ARBA00022729"/>
    </source>
</evidence>
<dbReference type="OrthoDB" id="9812892at2"/>
<comment type="similarity">
    <text evidence="10 11">Belongs to the TonB-dependent receptor family.</text>
</comment>
<feature type="domain" description="TonB-dependent receptor-like beta-barrel" evidence="12">
    <location>
        <begin position="320"/>
        <end position="745"/>
    </location>
</feature>
<dbReference type="InterPro" id="IPR008969">
    <property type="entry name" value="CarboxyPept-like_regulatory"/>
</dbReference>
<dbReference type="InterPro" id="IPR036942">
    <property type="entry name" value="Beta-barrel_TonB_sf"/>
</dbReference>
<comment type="subcellular location">
    <subcellularLocation>
        <location evidence="1 10">Cell outer membrane</location>
        <topology evidence="1 10">Multi-pass membrane protein</topology>
    </subcellularLocation>
</comment>
<evidence type="ECO:0000256" key="10">
    <source>
        <dbReference type="PROSITE-ProRule" id="PRU01360"/>
    </source>
</evidence>
<dbReference type="PANTHER" id="PTHR30069">
    <property type="entry name" value="TONB-DEPENDENT OUTER MEMBRANE RECEPTOR"/>
    <property type="match status" value="1"/>
</dbReference>
<keyword evidence="9 10" id="KW-0998">Cell outer membrane</keyword>
<dbReference type="GO" id="GO:0009279">
    <property type="term" value="C:cell outer membrane"/>
    <property type="evidence" value="ECO:0007669"/>
    <property type="project" value="UniProtKB-SubCell"/>
</dbReference>
<proteinExistence type="inferred from homology"/>
<evidence type="ECO:0000256" key="11">
    <source>
        <dbReference type="RuleBase" id="RU003357"/>
    </source>
</evidence>
<name>A0A1H2VUL9_9FLAO</name>
<evidence type="ECO:0000256" key="7">
    <source>
        <dbReference type="ARBA" id="ARBA00023136"/>
    </source>
</evidence>
<evidence type="ECO:0000313" key="15">
    <source>
        <dbReference type="Proteomes" id="UP000182771"/>
    </source>
</evidence>
<keyword evidence="2 10" id="KW-0813">Transport</keyword>
<dbReference type="SUPFAM" id="SSF56935">
    <property type="entry name" value="Porins"/>
    <property type="match status" value="1"/>
</dbReference>
<feature type="domain" description="TonB-dependent receptor plug" evidence="13">
    <location>
        <begin position="117"/>
        <end position="221"/>
    </location>
</feature>
<evidence type="ECO:0000256" key="8">
    <source>
        <dbReference type="ARBA" id="ARBA00023170"/>
    </source>
</evidence>
<keyword evidence="3 10" id="KW-1134">Transmembrane beta strand</keyword>
<dbReference type="GeneID" id="85016780"/>
<organism evidence="14 15">
    <name type="scientific">Capnocytophaga granulosa</name>
    <dbReference type="NCBI Taxonomy" id="45242"/>
    <lineage>
        <taxon>Bacteria</taxon>
        <taxon>Pseudomonadati</taxon>
        <taxon>Bacteroidota</taxon>
        <taxon>Flavobacteriia</taxon>
        <taxon>Flavobacteriales</taxon>
        <taxon>Flavobacteriaceae</taxon>
        <taxon>Capnocytophaga</taxon>
    </lineage>
</organism>
<dbReference type="Pfam" id="PF00593">
    <property type="entry name" value="TonB_dep_Rec_b-barrel"/>
    <property type="match status" value="1"/>
</dbReference>
<dbReference type="Proteomes" id="UP000182771">
    <property type="component" value="Unassembled WGS sequence"/>
</dbReference>
<evidence type="ECO:0000313" key="14">
    <source>
        <dbReference type="EMBL" id="SDW72048.1"/>
    </source>
</evidence>
<dbReference type="InterPro" id="IPR012910">
    <property type="entry name" value="Plug_dom"/>
</dbReference>
<evidence type="ECO:0000256" key="6">
    <source>
        <dbReference type="ARBA" id="ARBA00023077"/>
    </source>
</evidence>
<evidence type="ECO:0000256" key="1">
    <source>
        <dbReference type="ARBA" id="ARBA00004571"/>
    </source>
</evidence>
<dbReference type="AlphaFoldDB" id="A0A1H2VUL9"/>
<dbReference type="Gene3D" id="2.40.170.20">
    <property type="entry name" value="TonB-dependent receptor, beta-barrel domain"/>
    <property type="match status" value="1"/>
</dbReference>
<keyword evidence="8 14" id="KW-0675">Receptor</keyword>
<evidence type="ECO:0000256" key="9">
    <source>
        <dbReference type="ARBA" id="ARBA00023237"/>
    </source>
</evidence>
<dbReference type="Pfam" id="PF07715">
    <property type="entry name" value="Plug"/>
    <property type="match status" value="1"/>
</dbReference>
<keyword evidence="5" id="KW-0732">Signal</keyword>
<dbReference type="PANTHER" id="PTHR30069:SF29">
    <property type="entry name" value="HEMOGLOBIN AND HEMOGLOBIN-HAPTOGLOBIN-BINDING PROTEIN 1-RELATED"/>
    <property type="match status" value="1"/>
</dbReference>
<keyword evidence="4 10" id="KW-0812">Transmembrane</keyword>